<dbReference type="Pfam" id="PF12833">
    <property type="entry name" value="HTH_18"/>
    <property type="match status" value="1"/>
</dbReference>
<keyword evidence="3" id="KW-1185">Reference proteome</keyword>
<dbReference type="Gene3D" id="1.10.10.60">
    <property type="entry name" value="Homeodomain-like"/>
    <property type="match status" value="1"/>
</dbReference>
<dbReference type="InterPro" id="IPR018060">
    <property type="entry name" value="HTH_AraC"/>
</dbReference>
<reference evidence="2" key="1">
    <citation type="submission" date="2021-08" db="EMBL/GenBank/DDBJ databases">
        <authorList>
            <person name="Sakaguchi M."/>
            <person name="Kikuchi T."/>
            <person name="Urbanczyk H."/>
        </authorList>
    </citation>
    <scope>NUCLEOTIDE SEQUENCE</scope>
    <source>
        <strain evidence="2">020920N</strain>
    </source>
</reference>
<dbReference type="EMBL" id="CP082276">
    <property type="protein sequence ID" value="USH05214.1"/>
    <property type="molecule type" value="Genomic_DNA"/>
</dbReference>
<evidence type="ECO:0000313" key="2">
    <source>
        <dbReference type="EMBL" id="USH05214.1"/>
    </source>
</evidence>
<name>A0ABY4X1T6_9GAMM</name>
<dbReference type="PROSITE" id="PS01124">
    <property type="entry name" value="HTH_ARAC_FAMILY_2"/>
    <property type="match status" value="1"/>
</dbReference>
<protein>
    <submittedName>
        <fullName evidence="2">Helix-turn-helix domain-containing protein</fullName>
    </submittedName>
</protein>
<dbReference type="RefSeq" id="WP_251881734.1">
    <property type="nucleotide sequence ID" value="NZ_CP082276.1"/>
</dbReference>
<dbReference type="Proteomes" id="UP001056255">
    <property type="component" value="Chromosome II"/>
</dbReference>
<gene>
    <name evidence="2" type="ORF">K6Q96_18520</name>
</gene>
<proteinExistence type="predicted"/>
<organism evidence="2 3">
    <name type="scientific">Grimontia kaedaensis</name>
    <dbReference type="NCBI Taxonomy" id="2872157"/>
    <lineage>
        <taxon>Bacteria</taxon>
        <taxon>Pseudomonadati</taxon>
        <taxon>Pseudomonadota</taxon>
        <taxon>Gammaproteobacteria</taxon>
        <taxon>Vibrionales</taxon>
        <taxon>Vibrionaceae</taxon>
        <taxon>Grimontia</taxon>
    </lineage>
</organism>
<sequence length="81" mass="9534">MQKHDEHANLHGKFQTITGRSFEHWLLSARLANCQYLLKSISLDIENVAFESGCNNAIIRRHHFKESLGVTPSFWRMMYRD</sequence>
<accession>A0ABY4X1T6</accession>
<evidence type="ECO:0000259" key="1">
    <source>
        <dbReference type="PROSITE" id="PS01124"/>
    </source>
</evidence>
<feature type="domain" description="HTH araC/xylS-type" evidence="1">
    <location>
        <begin position="10"/>
        <end position="78"/>
    </location>
</feature>
<evidence type="ECO:0000313" key="3">
    <source>
        <dbReference type="Proteomes" id="UP001056255"/>
    </source>
</evidence>